<sequence>MSASYPGDLDAFLARHAGGAAPPSVPAIYHAVRNLSYASDGNRDPAIVLKNGRGACTGKHILLRDLLRRVGRGAEVEFAAGDFAAGMPVVASMPKALADWVRSGGIRDFHCYVVWDDDGREVTLDATWPDSLAPLGFPVNAGWDGTGDTRIALTPDGHKSRAEDVIEHKARLVATLSEQQRKDRRGFLELLTKWMPEEA</sequence>
<dbReference type="EMBL" id="JAENHL010000008">
    <property type="protein sequence ID" value="MBK1870534.1"/>
    <property type="molecule type" value="Genomic_DNA"/>
</dbReference>
<reference evidence="1" key="1">
    <citation type="submission" date="2021-01" db="EMBL/GenBank/DDBJ databases">
        <authorList>
            <person name="Sun Q."/>
        </authorList>
    </citation>
    <scope>NUCLEOTIDE SEQUENCE</scope>
    <source>
        <strain evidence="1">YIM B02566</strain>
    </source>
</reference>
<proteinExistence type="predicted"/>
<keyword evidence="2" id="KW-1185">Reference proteome</keyword>
<evidence type="ECO:0000313" key="1">
    <source>
        <dbReference type="EMBL" id="MBK1870534.1"/>
    </source>
</evidence>
<gene>
    <name evidence="1" type="ORF">JHL16_29480</name>
</gene>
<evidence type="ECO:0000313" key="2">
    <source>
        <dbReference type="Proteomes" id="UP000616151"/>
    </source>
</evidence>
<name>A0ACC5RD19_9HYPH</name>
<dbReference type="Proteomes" id="UP000616151">
    <property type="component" value="Unassembled WGS sequence"/>
</dbReference>
<accession>A0ACC5RD19</accession>
<comment type="caution">
    <text evidence="1">The sequence shown here is derived from an EMBL/GenBank/DDBJ whole genome shotgun (WGS) entry which is preliminary data.</text>
</comment>
<protein>
    <submittedName>
        <fullName evidence="1">Transglutaminase domain-containing protein</fullName>
    </submittedName>
</protein>
<organism evidence="1 2">
    <name type="scientific">Taklimakanibacter albus</name>
    <dbReference type="NCBI Taxonomy" id="2800327"/>
    <lineage>
        <taxon>Bacteria</taxon>
        <taxon>Pseudomonadati</taxon>
        <taxon>Pseudomonadota</taxon>
        <taxon>Alphaproteobacteria</taxon>
        <taxon>Hyphomicrobiales</taxon>
        <taxon>Aestuariivirgaceae</taxon>
        <taxon>Taklimakanibacter</taxon>
    </lineage>
</organism>